<protein>
    <submittedName>
        <fullName evidence="2">Uncharacterized protein</fullName>
    </submittedName>
</protein>
<evidence type="ECO:0000313" key="3">
    <source>
        <dbReference type="Proteomes" id="UP000244904"/>
    </source>
</evidence>
<name>A0A2R8AR64_9RHOB</name>
<accession>A0A2R8AR64</accession>
<dbReference type="AlphaFoldDB" id="A0A2R8AR64"/>
<dbReference type="RefSeq" id="WP_108885148.1">
    <property type="nucleotide sequence ID" value="NZ_OMOJ01000001.1"/>
</dbReference>
<dbReference type="Proteomes" id="UP000244904">
    <property type="component" value="Unassembled WGS sequence"/>
</dbReference>
<organism evidence="2 3">
    <name type="scientific">Pseudoprimorskyibacter insulae</name>
    <dbReference type="NCBI Taxonomy" id="1695997"/>
    <lineage>
        <taxon>Bacteria</taxon>
        <taxon>Pseudomonadati</taxon>
        <taxon>Pseudomonadota</taxon>
        <taxon>Alphaproteobacteria</taxon>
        <taxon>Rhodobacterales</taxon>
        <taxon>Paracoccaceae</taxon>
        <taxon>Pseudoprimorskyibacter</taxon>
    </lineage>
</organism>
<dbReference type="EMBL" id="OMOJ01000001">
    <property type="protein sequence ID" value="SPF78515.1"/>
    <property type="molecule type" value="Genomic_DNA"/>
</dbReference>
<evidence type="ECO:0000313" key="2">
    <source>
        <dbReference type="EMBL" id="SPF78515.1"/>
    </source>
</evidence>
<feature type="transmembrane region" description="Helical" evidence="1">
    <location>
        <begin position="6"/>
        <end position="25"/>
    </location>
</feature>
<sequence>MLFELLAVVIAGVGAAGIAIGLNRLTGRRLPRWVTPVAAGLTMLGVTVFNEYGWYARAQAALPEGTVVVHPVENRAMYRPWTYVWPYVDRFVAQDRANTQALMGSAAIKEVPLYLYDRWTTPKSVMILVNCETGERAEPGETNAKPVWQQVPADDAIVTTACKGGA</sequence>
<keyword evidence="1" id="KW-0812">Transmembrane</keyword>
<keyword evidence="3" id="KW-1185">Reference proteome</keyword>
<keyword evidence="1" id="KW-0472">Membrane</keyword>
<dbReference type="OrthoDB" id="8601734at2"/>
<gene>
    <name evidence="2" type="ORF">PRI8871_01120</name>
</gene>
<reference evidence="3" key="1">
    <citation type="submission" date="2018-03" db="EMBL/GenBank/DDBJ databases">
        <authorList>
            <person name="Rodrigo-Torres L."/>
            <person name="Arahal R. D."/>
            <person name="Lucena T."/>
        </authorList>
    </citation>
    <scope>NUCLEOTIDE SEQUENCE [LARGE SCALE GENOMIC DNA]</scope>
    <source>
        <strain evidence="3">CECT 8871</strain>
    </source>
</reference>
<evidence type="ECO:0000256" key="1">
    <source>
        <dbReference type="SAM" id="Phobius"/>
    </source>
</evidence>
<keyword evidence="1" id="KW-1133">Transmembrane helix</keyword>
<proteinExistence type="predicted"/>